<dbReference type="EMBL" id="JANCYU010000069">
    <property type="protein sequence ID" value="KAK4528770.1"/>
    <property type="molecule type" value="Genomic_DNA"/>
</dbReference>
<evidence type="ECO:0000313" key="11">
    <source>
        <dbReference type="EMBL" id="KAK4528770.1"/>
    </source>
</evidence>
<dbReference type="Gene3D" id="1.10.630.10">
    <property type="entry name" value="Cytochrome P450"/>
    <property type="match status" value="1"/>
</dbReference>
<dbReference type="Pfam" id="PF00067">
    <property type="entry name" value="p450"/>
    <property type="match status" value="1"/>
</dbReference>
<keyword evidence="3 8" id="KW-0349">Heme</keyword>
<keyword evidence="5 9" id="KW-0560">Oxidoreductase</keyword>
<dbReference type="PANTHER" id="PTHR24291:SF50">
    <property type="entry name" value="BIFUNCTIONAL ALBAFLAVENONE MONOOXYGENASE_TERPENE SYNTHASE"/>
    <property type="match status" value="1"/>
</dbReference>
<dbReference type="GO" id="GO:0016705">
    <property type="term" value="F:oxidoreductase activity, acting on paired donors, with incorporation or reduction of molecular oxygen"/>
    <property type="evidence" value="ECO:0007669"/>
    <property type="project" value="InterPro"/>
</dbReference>
<dbReference type="PANTHER" id="PTHR24291">
    <property type="entry name" value="CYTOCHROME P450 FAMILY 4"/>
    <property type="match status" value="1"/>
</dbReference>
<keyword evidence="10" id="KW-0812">Transmembrane</keyword>
<dbReference type="PRINTS" id="PR00385">
    <property type="entry name" value="P450"/>
</dbReference>
<dbReference type="SUPFAM" id="SSF48264">
    <property type="entry name" value="Cytochrome P450"/>
    <property type="match status" value="1"/>
</dbReference>
<keyword evidence="7 9" id="KW-0503">Monooxygenase</keyword>
<comment type="cofactor">
    <cofactor evidence="1 8">
        <name>heme</name>
        <dbReference type="ChEBI" id="CHEBI:30413"/>
    </cofactor>
</comment>
<feature type="transmembrane region" description="Helical" evidence="10">
    <location>
        <begin position="6"/>
        <end position="27"/>
    </location>
</feature>
<evidence type="ECO:0000313" key="12">
    <source>
        <dbReference type="Proteomes" id="UP001300502"/>
    </source>
</evidence>
<dbReference type="InterPro" id="IPR002401">
    <property type="entry name" value="Cyt_P450_E_grp-I"/>
</dbReference>
<evidence type="ECO:0000256" key="5">
    <source>
        <dbReference type="ARBA" id="ARBA00023002"/>
    </source>
</evidence>
<dbReference type="GO" id="GO:0020037">
    <property type="term" value="F:heme binding"/>
    <property type="evidence" value="ECO:0007669"/>
    <property type="project" value="InterPro"/>
</dbReference>
<dbReference type="FunFam" id="1.10.630.10:FF:000182">
    <property type="entry name" value="Cytochrome P450 3A4"/>
    <property type="match status" value="1"/>
</dbReference>
<dbReference type="InterPro" id="IPR017972">
    <property type="entry name" value="Cyt_P450_CS"/>
</dbReference>
<protein>
    <submittedName>
        <fullName evidence="11">Uncharacterized protein</fullName>
    </submittedName>
</protein>
<sequence>MALVSWLEWIVLSFVIAASFLFFYIFIFPKWRSRHIPGPKPSLLLGNALELSNQGGAAPMVFERYRKQYGDVFQFWSFYRQIVVISHPDDIKYIIVTKNFPKAEEFNLSLSPLAGRGLLTVRKQHHQQRRRAISKQFNEDFLRQLHRHMKVELKILLAKLQKASEKREPVDFDKDATSYTLDVMCRTGFGRSADTQKDTNHPIPKAVNIALKEMYHNVAAYPIRNFFGLYTSPRLKEATRVVKEFASQVIEARKVESEQDRERRPMDLLDIFLKVEDLPDWDIIAEIATFLIAGHDTTSHTMSWLIYEVCQHPEIEEKIQQEVDKIWGDRQDWMLRFEEISQLEYLNMVWKETLRKHPVAATGTFRRLDSDVTLPSCGMFLPKNTAVLVPIYLVHRNPEFWPDPEAFIPERFSRENTIKRHPFAFQAFSSGPRNCIGQFFATHEALTTLASLYHFFHFSLACNAEDVRPYHAITMKPVARNVPDQVKSVLNSPKLPIWVTPRNSIPSVVEE</sequence>
<evidence type="ECO:0000256" key="8">
    <source>
        <dbReference type="PIRSR" id="PIRSR602401-1"/>
    </source>
</evidence>
<evidence type="ECO:0000256" key="4">
    <source>
        <dbReference type="ARBA" id="ARBA00022723"/>
    </source>
</evidence>
<evidence type="ECO:0000256" key="2">
    <source>
        <dbReference type="ARBA" id="ARBA00010617"/>
    </source>
</evidence>
<dbReference type="InterPro" id="IPR036396">
    <property type="entry name" value="Cyt_P450_sf"/>
</dbReference>
<keyword evidence="12" id="KW-1185">Reference proteome</keyword>
<dbReference type="Proteomes" id="UP001300502">
    <property type="component" value="Unassembled WGS sequence"/>
</dbReference>
<accession>A0AAV9IMV4</accession>
<comment type="similarity">
    <text evidence="2 9">Belongs to the cytochrome P450 family.</text>
</comment>
<evidence type="ECO:0000256" key="9">
    <source>
        <dbReference type="RuleBase" id="RU000461"/>
    </source>
</evidence>
<evidence type="ECO:0000256" key="6">
    <source>
        <dbReference type="ARBA" id="ARBA00023004"/>
    </source>
</evidence>
<evidence type="ECO:0000256" key="3">
    <source>
        <dbReference type="ARBA" id="ARBA00022617"/>
    </source>
</evidence>
<comment type="caution">
    <text evidence="11">The sequence shown here is derived from an EMBL/GenBank/DDBJ whole genome shotgun (WGS) entry which is preliminary data.</text>
</comment>
<dbReference type="GO" id="GO:0005506">
    <property type="term" value="F:iron ion binding"/>
    <property type="evidence" value="ECO:0007669"/>
    <property type="project" value="InterPro"/>
</dbReference>
<reference evidence="11 12" key="1">
    <citation type="submission" date="2022-07" db="EMBL/GenBank/DDBJ databases">
        <title>Genome-wide signatures of adaptation to extreme environments.</title>
        <authorList>
            <person name="Cho C.H."/>
            <person name="Yoon H.S."/>
        </authorList>
    </citation>
    <scope>NUCLEOTIDE SEQUENCE [LARGE SCALE GENOMIC DNA]</scope>
    <source>
        <strain evidence="11 12">108.79 E11</strain>
    </source>
</reference>
<evidence type="ECO:0000256" key="7">
    <source>
        <dbReference type="ARBA" id="ARBA00023033"/>
    </source>
</evidence>
<organism evidence="11 12">
    <name type="scientific">Galdieria yellowstonensis</name>
    <dbReference type="NCBI Taxonomy" id="3028027"/>
    <lineage>
        <taxon>Eukaryota</taxon>
        <taxon>Rhodophyta</taxon>
        <taxon>Bangiophyceae</taxon>
        <taxon>Galdieriales</taxon>
        <taxon>Galdieriaceae</taxon>
        <taxon>Galdieria</taxon>
    </lineage>
</organism>
<proteinExistence type="inferred from homology"/>
<dbReference type="InterPro" id="IPR001128">
    <property type="entry name" value="Cyt_P450"/>
</dbReference>
<keyword evidence="4 8" id="KW-0479">Metal-binding</keyword>
<keyword evidence="10" id="KW-0472">Membrane</keyword>
<keyword evidence="10" id="KW-1133">Transmembrane helix</keyword>
<dbReference type="InterPro" id="IPR050196">
    <property type="entry name" value="Cytochrome_P450_Monoox"/>
</dbReference>
<keyword evidence="6 8" id="KW-0408">Iron</keyword>
<gene>
    <name evidence="11" type="ORF">GAYE_SCF64G6716</name>
</gene>
<dbReference type="AlphaFoldDB" id="A0AAV9IMV4"/>
<evidence type="ECO:0000256" key="1">
    <source>
        <dbReference type="ARBA" id="ARBA00001971"/>
    </source>
</evidence>
<evidence type="ECO:0000256" key="10">
    <source>
        <dbReference type="SAM" id="Phobius"/>
    </source>
</evidence>
<dbReference type="PRINTS" id="PR00463">
    <property type="entry name" value="EP450I"/>
</dbReference>
<dbReference type="PROSITE" id="PS00086">
    <property type="entry name" value="CYTOCHROME_P450"/>
    <property type="match status" value="1"/>
</dbReference>
<name>A0AAV9IMV4_9RHOD</name>
<dbReference type="GO" id="GO:0004497">
    <property type="term" value="F:monooxygenase activity"/>
    <property type="evidence" value="ECO:0007669"/>
    <property type="project" value="UniProtKB-KW"/>
</dbReference>
<feature type="binding site" description="axial binding residue" evidence="8">
    <location>
        <position position="435"/>
    </location>
    <ligand>
        <name>heme</name>
        <dbReference type="ChEBI" id="CHEBI:30413"/>
    </ligand>
    <ligandPart>
        <name>Fe</name>
        <dbReference type="ChEBI" id="CHEBI:18248"/>
    </ligandPart>
</feature>